<evidence type="ECO:0000313" key="1">
    <source>
        <dbReference type="EMBL" id="KDO26532.1"/>
    </source>
</evidence>
<protein>
    <submittedName>
        <fullName evidence="1">Uncharacterized protein</fullName>
    </submittedName>
</protein>
<accession>A0A067CI86</accession>
<dbReference type="AlphaFoldDB" id="A0A067CI86"/>
<organism evidence="1 2">
    <name type="scientific">Saprolegnia parasitica (strain CBS 223.65)</name>
    <dbReference type="NCBI Taxonomy" id="695850"/>
    <lineage>
        <taxon>Eukaryota</taxon>
        <taxon>Sar</taxon>
        <taxon>Stramenopiles</taxon>
        <taxon>Oomycota</taxon>
        <taxon>Saprolegniomycetes</taxon>
        <taxon>Saprolegniales</taxon>
        <taxon>Saprolegniaceae</taxon>
        <taxon>Saprolegnia</taxon>
    </lineage>
</organism>
<gene>
    <name evidence="1" type="ORF">SPRG_07934</name>
</gene>
<dbReference type="Proteomes" id="UP000030745">
    <property type="component" value="Unassembled WGS sequence"/>
</dbReference>
<dbReference type="KEGG" id="spar:SPRG_07934"/>
<dbReference type="RefSeq" id="XP_012202675.1">
    <property type="nucleotide sequence ID" value="XM_012347285.1"/>
</dbReference>
<dbReference type="OrthoDB" id="10528421at2759"/>
<name>A0A067CI86_SAPPC</name>
<keyword evidence="2" id="KW-1185">Reference proteome</keyword>
<sequence>MVTPFHVMQGRLTSRRIEKAVDIFRERPDDCTLGPLLIGTAIPLQAWLQSLLRHDFKFVCFSEVFRGPFQAPSTIADVYIDKVVGNTVHNVVVADIIGQIRNYAIDTGRIVMAGAGTCIIPGLHGDDRQTHRIPDAQLAPTRLVPADGNGLCVPRLVVQVDQHHVGLAAAMQRAAEYFHLPQLRTVLMLCIGERSVETGEFGALAVVYARRRNNELGPRQARSIGTAALSPEALAHVPEAIQALLPPHDARLPELIADGYFSWPASMGPAPTITVAATDVFYESPGRYLGQLPPDLAIDLFHLTALIATVLPPL</sequence>
<dbReference type="VEuPathDB" id="FungiDB:SPRG_07934"/>
<evidence type="ECO:0000313" key="2">
    <source>
        <dbReference type="Proteomes" id="UP000030745"/>
    </source>
</evidence>
<dbReference type="GeneID" id="24130183"/>
<proteinExistence type="predicted"/>
<reference evidence="1 2" key="1">
    <citation type="journal article" date="2013" name="PLoS Genet.">
        <title>Distinctive expansion of potential virulence genes in the genome of the oomycete fish pathogen Saprolegnia parasitica.</title>
        <authorList>
            <person name="Jiang R.H."/>
            <person name="de Bruijn I."/>
            <person name="Haas B.J."/>
            <person name="Belmonte R."/>
            <person name="Lobach L."/>
            <person name="Christie J."/>
            <person name="van den Ackerveken G."/>
            <person name="Bottin A."/>
            <person name="Bulone V."/>
            <person name="Diaz-Moreno S.M."/>
            <person name="Dumas B."/>
            <person name="Fan L."/>
            <person name="Gaulin E."/>
            <person name="Govers F."/>
            <person name="Grenville-Briggs L.J."/>
            <person name="Horner N.R."/>
            <person name="Levin J.Z."/>
            <person name="Mammella M."/>
            <person name="Meijer H.J."/>
            <person name="Morris P."/>
            <person name="Nusbaum C."/>
            <person name="Oome S."/>
            <person name="Phillips A.J."/>
            <person name="van Rooyen D."/>
            <person name="Rzeszutek E."/>
            <person name="Saraiva M."/>
            <person name="Secombes C.J."/>
            <person name="Seidl M.F."/>
            <person name="Snel B."/>
            <person name="Stassen J.H."/>
            <person name="Sykes S."/>
            <person name="Tripathy S."/>
            <person name="van den Berg H."/>
            <person name="Vega-Arreguin J.C."/>
            <person name="Wawra S."/>
            <person name="Young S.K."/>
            <person name="Zeng Q."/>
            <person name="Dieguez-Uribeondo J."/>
            <person name="Russ C."/>
            <person name="Tyler B.M."/>
            <person name="van West P."/>
        </authorList>
    </citation>
    <scope>NUCLEOTIDE SEQUENCE [LARGE SCALE GENOMIC DNA]</scope>
    <source>
        <strain evidence="1 2">CBS 223.65</strain>
    </source>
</reference>
<dbReference type="EMBL" id="KK583223">
    <property type="protein sequence ID" value="KDO26532.1"/>
    <property type="molecule type" value="Genomic_DNA"/>
</dbReference>